<keyword evidence="4" id="KW-1185">Reference proteome</keyword>
<evidence type="ECO:0000313" key="3">
    <source>
        <dbReference type="EMBL" id="MET9844325.1"/>
    </source>
</evidence>
<comment type="caution">
    <text evidence="3">The sequence shown here is derived from an EMBL/GenBank/DDBJ whole genome shotgun (WGS) entry which is preliminary data.</text>
</comment>
<accession>A0ABV2UU89</accession>
<protein>
    <submittedName>
        <fullName evidence="3">NucA/NucB deoxyribonuclease domain-containing protein</fullName>
    </submittedName>
</protein>
<organism evidence="3 4">
    <name type="scientific">Streptomyces ossamyceticus</name>
    <dbReference type="NCBI Taxonomy" id="249581"/>
    <lineage>
        <taxon>Bacteria</taxon>
        <taxon>Bacillati</taxon>
        <taxon>Actinomycetota</taxon>
        <taxon>Actinomycetes</taxon>
        <taxon>Kitasatosporales</taxon>
        <taxon>Streptomycetaceae</taxon>
        <taxon>Streptomyces</taxon>
    </lineage>
</organism>
<feature type="region of interest" description="Disordered" evidence="1">
    <location>
        <begin position="1"/>
        <end position="20"/>
    </location>
</feature>
<evidence type="ECO:0000313" key="4">
    <source>
        <dbReference type="Proteomes" id="UP001550210"/>
    </source>
</evidence>
<feature type="domain" description="Deoxyribonuclease NucA/NucB" evidence="2">
    <location>
        <begin position="19"/>
        <end position="77"/>
    </location>
</feature>
<dbReference type="InterPro" id="IPR029476">
    <property type="entry name" value="DNase_NucA_NucB"/>
</dbReference>
<evidence type="ECO:0000259" key="2">
    <source>
        <dbReference type="Pfam" id="PF14040"/>
    </source>
</evidence>
<evidence type="ECO:0000256" key="1">
    <source>
        <dbReference type="SAM" id="MobiDB-lite"/>
    </source>
</evidence>
<gene>
    <name evidence="3" type="ORF">ABZZ21_07020</name>
</gene>
<reference evidence="3 4" key="1">
    <citation type="submission" date="2024-06" db="EMBL/GenBank/DDBJ databases">
        <title>The Natural Products Discovery Center: Release of the First 8490 Sequenced Strains for Exploring Actinobacteria Biosynthetic Diversity.</title>
        <authorList>
            <person name="Kalkreuter E."/>
            <person name="Kautsar S.A."/>
            <person name="Yang D."/>
            <person name="Bader C.D."/>
            <person name="Teijaro C.N."/>
            <person name="Fluegel L."/>
            <person name="Davis C.M."/>
            <person name="Simpson J.R."/>
            <person name="Lauterbach L."/>
            <person name="Steele A.D."/>
            <person name="Gui C."/>
            <person name="Meng S."/>
            <person name="Li G."/>
            <person name="Viehrig K."/>
            <person name="Ye F."/>
            <person name="Su P."/>
            <person name="Kiefer A.F."/>
            <person name="Nichols A."/>
            <person name="Cepeda A.J."/>
            <person name="Yan W."/>
            <person name="Fan B."/>
            <person name="Jiang Y."/>
            <person name="Adhikari A."/>
            <person name="Zheng C.-J."/>
            <person name="Schuster L."/>
            <person name="Cowan T.M."/>
            <person name="Smanski M.J."/>
            <person name="Chevrette M.G."/>
            <person name="De Carvalho L.P.S."/>
            <person name="Shen B."/>
        </authorList>
    </citation>
    <scope>NUCLEOTIDE SEQUENCE [LARGE SCALE GENOMIC DNA]</scope>
    <source>
        <strain evidence="3 4">NPDC006434</strain>
    </source>
</reference>
<sequence length="80" mass="8977">MAEGWASPQTACPSSLERPPGKQCDEYPFASTWQGAKTGGGKFSRRMIDGGQNEEGGKALGRFYLYNRIIEKDKFLMWIK</sequence>
<dbReference type="Proteomes" id="UP001550210">
    <property type="component" value="Unassembled WGS sequence"/>
</dbReference>
<name>A0ABV2UU89_9ACTN</name>
<dbReference type="Pfam" id="PF14040">
    <property type="entry name" value="DNase_NucA_NucB"/>
    <property type="match status" value="1"/>
</dbReference>
<dbReference type="EMBL" id="JBEXPZ010000007">
    <property type="protein sequence ID" value="MET9844325.1"/>
    <property type="molecule type" value="Genomic_DNA"/>
</dbReference>
<proteinExistence type="predicted"/>
<dbReference type="RefSeq" id="WP_355393679.1">
    <property type="nucleotide sequence ID" value="NZ_JBEGHN010000059.1"/>
</dbReference>